<organism evidence="2 3">
    <name type="scientific">Beauveria bassiana (strain ARSEF 2860)</name>
    <name type="common">White muscardine disease fungus</name>
    <name type="synonym">Tritirachium shiotae</name>
    <dbReference type="NCBI Taxonomy" id="655819"/>
    <lineage>
        <taxon>Eukaryota</taxon>
        <taxon>Fungi</taxon>
        <taxon>Dikarya</taxon>
        <taxon>Ascomycota</taxon>
        <taxon>Pezizomycotina</taxon>
        <taxon>Sordariomycetes</taxon>
        <taxon>Hypocreomycetidae</taxon>
        <taxon>Hypocreales</taxon>
        <taxon>Cordycipitaceae</taxon>
        <taxon>Beauveria</taxon>
    </lineage>
</organism>
<keyword evidence="3" id="KW-1185">Reference proteome</keyword>
<evidence type="ECO:0000256" key="1">
    <source>
        <dbReference type="SAM" id="MobiDB-lite"/>
    </source>
</evidence>
<dbReference type="RefSeq" id="XP_008600577.1">
    <property type="nucleotide sequence ID" value="XM_008602355.1"/>
</dbReference>
<feature type="region of interest" description="Disordered" evidence="1">
    <location>
        <begin position="73"/>
        <end position="110"/>
    </location>
</feature>
<dbReference type="AlphaFoldDB" id="J4KMG9"/>
<evidence type="ECO:0000313" key="3">
    <source>
        <dbReference type="Proteomes" id="UP000002762"/>
    </source>
</evidence>
<dbReference type="HOGENOM" id="CLU_1786516_0_0_1"/>
<evidence type="ECO:0000313" key="2">
    <source>
        <dbReference type="EMBL" id="EJP63934.1"/>
    </source>
</evidence>
<name>J4KMG9_BEAB2</name>
<feature type="compositionally biased region" description="Basic and acidic residues" evidence="1">
    <location>
        <begin position="75"/>
        <end position="100"/>
    </location>
</feature>
<accession>J4KMG9</accession>
<dbReference type="Proteomes" id="UP000002762">
    <property type="component" value="Unassembled WGS sequence"/>
</dbReference>
<dbReference type="GeneID" id="19890270"/>
<reference evidence="2 3" key="1">
    <citation type="journal article" date="2012" name="Sci. Rep.">
        <title>Genomic perspectives on the evolution of fungal entomopathogenicity in Beauveria bassiana.</title>
        <authorList>
            <person name="Xiao G."/>
            <person name="Ying S.H."/>
            <person name="Zheng P."/>
            <person name="Wang Z.L."/>
            <person name="Zhang S."/>
            <person name="Xie X.Q."/>
            <person name="Shang Y."/>
            <person name="St Leger R.J."/>
            <person name="Zhao G.P."/>
            <person name="Wang C."/>
            <person name="Feng M.G."/>
        </authorList>
    </citation>
    <scope>NUCLEOTIDE SEQUENCE [LARGE SCALE GENOMIC DNA]</scope>
    <source>
        <strain evidence="2 3">ARSEF 2860</strain>
    </source>
</reference>
<dbReference type="InParanoid" id="J4KMG9"/>
<protein>
    <submittedName>
        <fullName evidence="2">Uncharacterized protein</fullName>
    </submittedName>
</protein>
<sequence>MPAVIYPSQLWAQHRPEPQPVVSKRIEATTPFPHSSNGYKGSVTKSAPILRIEYMLPREIGALGVTSNTMAATKTETELTEKEKRDRAAVVSAERGEDTGKPVLNAPQGEHNFEISENRYAQIAGTAAWRQDVRNTERHWLKSNK</sequence>
<proteinExistence type="predicted"/>
<gene>
    <name evidence="2" type="ORF">BBA_07258</name>
</gene>
<dbReference type="EMBL" id="JH725172">
    <property type="protein sequence ID" value="EJP63934.1"/>
    <property type="molecule type" value="Genomic_DNA"/>
</dbReference>